<dbReference type="OrthoDB" id="7351800at2"/>
<keyword evidence="1" id="KW-0732">Signal</keyword>
<dbReference type="RefSeq" id="WP_119830537.1">
    <property type="nucleotide sequence ID" value="NZ_QYUL01000001.1"/>
</dbReference>
<dbReference type="AlphaFoldDB" id="A0A418W4G7"/>
<reference evidence="2 3" key="1">
    <citation type="submission" date="2018-09" db="EMBL/GenBank/DDBJ databases">
        <authorList>
            <person name="Zhu H."/>
        </authorList>
    </citation>
    <scope>NUCLEOTIDE SEQUENCE [LARGE SCALE GENOMIC DNA]</scope>
    <source>
        <strain evidence="2 3">K2W22B-5</strain>
    </source>
</reference>
<feature type="signal peptide" evidence="1">
    <location>
        <begin position="1"/>
        <end position="26"/>
    </location>
</feature>
<gene>
    <name evidence="2" type="ORF">D3877_10565</name>
</gene>
<name>A0A418W4G7_9PROT</name>
<comment type="caution">
    <text evidence="2">The sequence shown here is derived from an EMBL/GenBank/DDBJ whole genome shotgun (WGS) entry which is preliminary data.</text>
</comment>
<sequence>MRRATLIGALLGGLAAAPPAALPALAQDGPKRDALDWLAGEPMTLLDWGIARLRNDLDFAAADAAAAGRSTLGRSGVFYRPQDRKIVGYASFVEPAANRTDAVCVELFARVVGALVHGAPQGSGGASWYLESLFGHETRTATRPQDLGDQMAERVALQITVGPRPAAAFEDSRRVVCTGRLDSPPAGLALRIEG</sequence>
<accession>A0A418W4G7</accession>
<proteinExistence type="predicted"/>
<organism evidence="2 3">
    <name type="scientific">Azospirillum cavernae</name>
    <dbReference type="NCBI Taxonomy" id="2320860"/>
    <lineage>
        <taxon>Bacteria</taxon>
        <taxon>Pseudomonadati</taxon>
        <taxon>Pseudomonadota</taxon>
        <taxon>Alphaproteobacteria</taxon>
        <taxon>Rhodospirillales</taxon>
        <taxon>Azospirillaceae</taxon>
        <taxon>Azospirillum</taxon>
    </lineage>
</organism>
<dbReference type="Proteomes" id="UP000283458">
    <property type="component" value="Unassembled WGS sequence"/>
</dbReference>
<feature type="chain" id="PRO_5019358861" description="Tat pathway signal protein" evidence="1">
    <location>
        <begin position="27"/>
        <end position="194"/>
    </location>
</feature>
<keyword evidence="3" id="KW-1185">Reference proteome</keyword>
<evidence type="ECO:0000256" key="1">
    <source>
        <dbReference type="SAM" id="SignalP"/>
    </source>
</evidence>
<protein>
    <recommendedName>
        <fullName evidence="4">Tat pathway signal protein</fullName>
    </recommendedName>
</protein>
<dbReference type="EMBL" id="QYUL01000001">
    <property type="protein sequence ID" value="RJF84906.1"/>
    <property type="molecule type" value="Genomic_DNA"/>
</dbReference>
<evidence type="ECO:0000313" key="2">
    <source>
        <dbReference type="EMBL" id="RJF84906.1"/>
    </source>
</evidence>
<evidence type="ECO:0008006" key="4">
    <source>
        <dbReference type="Google" id="ProtNLM"/>
    </source>
</evidence>
<evidence type="ECO:0000313" key="3">
    <source>
        <dbReference type="Proteomes" id="UP000283458"/>
    </source>
</evidence>